<keyword evidence="2 3" id="KW-0378">Hydrolase</keyword>
<dbReference type="InterPro" id="IPR029058">
    <property type="entry name" value="AB_hydrolase_fold"/>
</dbReference>
<feature type="region of interest" description="Disordered" evidence="4">
    <location>
        <begin position="412"/>
        <end position="435"/>
    </location>
</feature>
<protein>
    <recommendedName>
        <fullName evidence="3">Carboxylic ester hydrolase</fullName>
        <ecNumber evidence="3">3.1.1.-</ecNumber>
    </recommendedName>
</protein>
<dbReference type="EMBL" id="BLKC01000119">
    <property type="protein sequence ID" value="GFF54959.1"/>
    <property type="molecule type" value="Genomic_DNA"/>
</dbReference>
<dbReference type="GO" id="GO:0016787">
    <property type="term" value="F:hydrolase activity"/>
    <property type="evidence" value="ECO:0007669"/>
    <property type="project" value="UniProtKB-KW"/>
</dbReference>
<dbReference type="SUPFAM" id="SSF53474">
    <property type="entry name" value="alpha/beta-Hydrolases"/>
    <property type="match status" value="1"/>
</dbReference>
<feature type="signal peptide" evidence="3">
    <location>
        <begin position="1"/>
        <end position="22"/>
    </location>
</feature>
<dbReference type="FunFam" id="3.40.50.1820:FF:000266">
    <property type="entry name" value="Carboxylic ester hydrolase"/>
    <property type="match status" value="1"/>
</dbReference>
<gene>
    <name evidence="6" type="ORF">IFM46972_10150</name>
</gene>
<accession>A0A8H3SB49</accession>
<evidence type="ECO:0000256" key="1">
    <source>
        <dbReference type="ARBA" id="ARBA00005964"/>
    </source>
</evidence>
<evidence type="ECO:0000256" key="3">
    <source>
        <dbReference type="RuleBase" id="RU361235"/>
    </source>
</evidence>
<comment type="similarity">
    <text evidence="1 3">Belongs to the type-B carboxylesterase/lipase family.</text>
</comment>
<dbReference type="AlphaFoldDB" id="A0A8H3SB49"/>
<sequence length="620" mass="66595">MKPDVRLLLAATLAPIVGGSSSGPIVDLGYSSYQGYHEAATGLNIWKGCVLTPLSDSNAADTKIDVRSIRYASPPVGQLRWQPPRPPAKNNGRIIPAVDQPPACPQSGAAGTPAIYGFNSGPGDEDCLFLNVYAPPGASDLPVFVWIHGGGYGLFGAVYDPTPLMNTNNNGFITVEIQYRLGAFGFLSSAEVHKQGTPNAGLLDQRFALKWVQQHISKFGGDPKRVTVGGESAGAGAVMLQSLAMQVSLLQPARFELTSCPQIIAASPYSPPIYPYDGAIPTTYYEQFAEQAGCGRSTSARSNHKTTFDCLVAAPSETLQTASGIVSESGLFGTFAFLPVVDGGLIRERPSVQLLTGQISGRRILVGNNANDGVPLSNPNVATRAAFDGYISKTFPRLTEKNLTRLKLLYGTADSQPNDDGPRFDSLGTSGPTANNQSEMATGLQQTVFNIYGETTFDCPAQWLAEAFGGASRQAWKYQYSVTPAYHGADLNSYFNLGASWPSAAFNHAFQKIWGNFIMNDSPVIPVGDATANNSQAVVPVGRDGHLNWPQFRPMSPWQMDLNTTGGTVTQVVVTPNLTYYVREGDDVVNHFRLANAYTWEGDRGLRCAFWRAVADRIAL</sequence>
<dbReference type="InterPro" id="IPR002018">
    <property type="entry name" value="CarbesteraseB"/>
</dbReference>
<reference evidence="6 7" key="1">
    <citation type="submission" date="2020-01" db="EMBL/GenBank/DDBJ databases">
        <title>Draft genome sequence of Aspergillus udagawae IFM 46972.</title>
        <authorList>
            <person name="Takahashi H."/>
            <person name="Yaguchi T."/>
        </authorList>
    </citation>
    <scope>NUCLEOTIDE SEQUENCE [LARGE SCALE GENOMIC DNA]</scope>
    <source>
        <strain evidence="6 7">IFM 46972</strain>
    </source>
</reference>
<dbReference type="PROSITE" id="PS00941">
    <property type="entry name" value="CARBOXYLESTERASE_B_2"/>
    <property type="match status" value="1"/>
</dbReference>
<feature type="domain" description="Carboxylesterase type B" evidence="5">
    <location>
        <begin position="67"/>
        <end position="565"/>
    </location>
</feature>
<dbReference type="PANTHER" id="PTHR11559">
    <property type="entry name" value="CARBOXYLESTERASE"/>
    <property type="match status" value="1"/>
</dbReference>
<keyword evidence="3" id="KW-0732">Signal</keyword>
<name>A0A8H3SB49_9EURO</name>
<evidence type="ECO:0000259" key="5">
    <source>
        <dbReference type="Pfam" id="PF00135"/>
    </source>
</evidence>
<evidence type="ECO:0000313" key="6">
    <source>
        <dbReference type="EMBL" id="GFF54959.1"/>
    </source>
</evidence>
<evidence type="ECO:0000313" key="7">
    <source>
        <dbReference type="Proteomes" id="UP000465221"/>
    </source>
</evidence>
<organism evidence="6 7">
    <name type="scientific">Aspergillus udagawae</name>
    <dbReference type="NCBI Taxonomy" id="91492"/>
    <lineage>
        <taxon>Eukaryota</taxon>
        <taxon>Fungi</taxon>
        <taxon>Dikarya</taxon>
        <taxon>Ascomycota</taxon>
        <taxon>Pezizomycotina</taxon>
        <taxon>Eurotiomycetes</taxon>
        <taxon>Eurotiomycetidae</taxon>
        <taxon>Eurotiales</taxon>
        <taxon>Aspergillaceae</taxon>
        <taxon>Aspergillus</taxon>
        <taxon>Aspergillus subgen. Fumigati</taxon>
    </lineage>
</organism>
<evidence type="ECO:0000256" key="2">
    <source>
        <dbReference type="ARBA" id="ARBA00022801"/>
    </source>
</evidence>
<comment type="caution">
    <text evidence="6">The sequence shown here is derived from an EMBL/GenBank/DDBJ whole genome shotgun (WGS) entry which is preliminary data.</text>
</comment>
<feature type="chain" id="PRO_5034722729" description="Carboxylic ester hydrolase" evidence="3">
    <location>
        <begin position="23"/>
        <end position="620"/>
    </location>
</feature>
<evidence type="ECO:0000256" key="4">
    <source>
        <dbReference type="SAM" id="MobiDB-lite"/>
    </source>
</evidence>
<dbReference type="Proteomes" id="UP000465221">
    <property type="component" value="Unassembled WGS sequence"/>
</dbReference>
<proteinExistence type="inferred from homology"/>
<dbReference type="Gene3D" id="3.40.50.1820">
    <property type="entry name" value="alpha/beta hydrolase"/>
    <property type="match status" value="1"/>
</dbReference>
<dbReference type="InterPro" id="IPR019819">
    <property type="entry name" value="Carboxylesterase_B_CS"/>
</dbReference>
<dbReference type="EC" id="3.1.1.-" evidence="3"/>
<dbReference type="InterPro" id="IPR019826">
    <property type="entry name" value="Carboxylesterase_B_AS"/>
</dbReference>
<dbReference type="Pfam" id="PF00135">
    <property type="entry name" value="COesterase"/>
    <property type="match status" value="1"/>
</dbReference>
<dbReference type="PROSITE" id="PS00122">
    <property type="entry name" value="CARBOXYLESTERASE_B_1"/>
    <property type="match status" value="1"/>
</dbReference>
<dbReference type="InterPro" id="IPR050309">
    <property type="entry name" value="Type-B_Carboxylest/Lipase"/>
</dbReference>